<reference evidence="5" key="1">
    <citation type="submission" date="2022-09" db="EMBL/GenBank/DDBJ databases">
        <title>Actin cytoskeleton and complex cell architecture in an #Asgard archaeon.</title>
        <authorList>
            <person name="Ponce Toledo R.I."/>
            <person name="Schleper C."/>
            <person name="Rodrigues Oliveira T."/>
            <person name="Wollweber F."/>
            <person name="Xu J."/>
            <person name="Rittmann S."/>
            <person name="Klingl A."/>
            <person name="Pilhofer M."/>
        </authorList>
    </citation>
    <scope>NUCLEOTIDE SEQUENCE</scope>
    <source>
        <strain evidence="5">B-35</strain>
    </source>
</reference>
<dbReference type="Gene3D" id="3.40.1190.20">
    <property type="match status" value="1"/>
</dbReference>
<dbReference type="EMBL" id="CP104013">
    <property type="protein sequence ID" value="UYP48356.1"/>
    <property type="molecule type" value="Genomic_DNA"/>
</dbReference>
<keyword evidence="6" id="KW-1185">Reference proteome</keyword>
<dbReference type="EC" id="2.7.1.15" evidence="5"/>
<dbReference type="SUPFAM" id="SSF53613">
    <property type="entry name" value="Ribokinase-like"/>
    <property type="match status" value="1"/>
</dbReference>
<gene>
    <name evidence="5" type="ORF">NEF87_004641</name>
</gene>
<accession>A0ABY6HXV2</accession>
<dbReference type="InterPro" id="IPR011611">
    <property type="entry name" value="PfkB_dom"/>
</dbReference>
<dbReference type="Proteomes" id="UP001208689">
    <property type="component" value="Chromosome"/>
</dbReference>
<evidence type="ECO:0000313" key="5">
    <source>
        <dbReference type="EMBL" id="UYP48356.1"/>
    </source>
</evidence>
<comment type="similarity">
    <text evidence="1">Belongs to the carbohydrate kinase PfkB family.</text>
</comment>
<dbReference type="Pfam" id="PF00294">
    <property type="entry name" value="PfkB"/>
    <property type="match status" value="1"/>
</dbReference>
<keyword evidence="3" id="KW-0418">Kinase</keyword>
<protein>
    <submittedName>
        <fullName evidence="5">Ribokinase</fullName>
        <ecNumber evidence="5">2.7.1.15</ecNumber>
    </submittedName>
</protein>
<sequence length="319" mass="35738">MKKIYCIGSINQDNYQIDSENHIFLGGSACNTAFFLNTLMEKDKFSVFLVGIVGTDSEGDFINSQLEKKGFNLKYIEKIVGRSGSNQIYVDINGERRIARLKSNSAALKKYLQSLDFQEMGENPLVHYKGDLQNLSIILKKLNEILSCDISGLIHNFDETSSHDIAEFKKIMINVLQRKKIHILFGNHEEFNKLSTLLGENPISFEKWQKNITLLQNNMCILRSYFNADVIALKQGRIGAKVFDSNIAYVSAALSVDVKDSTGAGDAFNAGFLFGYLSDFSLKKCLEYATVLGSLNCTQFGGQSLKISVKELNNFVKNL</sequence>
<proteinExistence type="inferred from homology"/>
<dbReference type="InterPro" id="IPR029056">
    <property type="entry name" value="Ribokinase-like"/>
</dbReference>
<dbReference type="InterPro" id="IPR002173">
    <property type="entry name" value="Carboh/pur_kinase_PfkB_CS"/>
</dbReference>
<dbReference type="InterPro" id="IPR052700">
    <property type="entry name" value="Carb_kinase_PfkB-like"/>
</dbReference>
<dbReference type="PROSITE" id="PS00584">
    <property type="entry name" value="PFKB_KINASES_2"/>
    <property type="match status" value="1"/>
</dbReference>
<keyword evidence="2 5" id="KW-0808">Transferase</keyword>
<name>A0ABY6HXV2_9ARCH</name>
<evidence type="ECO:0000256" key="1">
    <source>
        <dbReference type="ARBA" id="ARBA00010688"/>
    </source>
</evidence>
<evidence type="ECO:0000313" key="6">
    <source>
        <dbReference type="Proteomes" id="UP001208689"/>
    </source>
</evidence>
<evidence type="ECO:0000259" key="4">
    <source>
        <dbReference type="Pfam" id="PF00294"/>
    </source>
</evidence>
<dbReference type="GO" id="GO:0004747">
    <property type="term" value="F:ribokinase activity"/>
    <property type="evidence" value="ECO:0007669"/>
    <property type="project" value="UniProtKB-EC"/>
</dbReference>
<organism evidence="5 6">
    <name type="scientific">Candidatus Lokiarchaeum ossiferum</name>
    <dbReference type="NCBI Taxonomy" id="2951803"/>
    <lineage>
        <taxon>Archaea</taxon>
        <taxon>Promethearchaeati</taxon>
        <taxon>Promethearchaeota</taxon>
        <taxon>Promethearchaeia</taxon>
        <taxon>Promethearchaeales</taxon>
        <taxon>Promethearchaeaceae</taxon>
        <taxon>Candidatus Lokiarchaeum</taxon>
    </lineage>
</organism>
<evidence type="ECO:0000256" key="3">
    <source>
        <dbReference type="ARBA" id="ARBA00022777"/>
    </source>
</evidence>
<dbReference type="PANTHER" id="PTHR43320">
    <property type="entry name" value="SUGAR KINASE"/>
    <property type="match status" value="1"/>
</dbReference>
<feature type="domain" description="Carbohydrate kinase PfkB" evidence="4">
    <location>
        <begin position="1"/>
        <end position="304"/>
    </location>
</feature>
<dbReference type="PANTHER" id="PTHR43320:SF3">
    <property type="entry name" value="CARBOHYDRATE KINASE PFKB DOMAIN-CONTAINING PROTEIN"/>
    <property type="match status" value="1"/>
</dbReference>
<evidence type="ECO:0000256" key="2">
    <source>
        <dbReference type="ARBA" id="ARBA00022679"/>
    </source>
</evidence>